<dbReference type="OrthoDB" id="196547at2759"/>
<dbReference type="VEuPathDB" id="AmoebaDB:NAEGRDRAFT_76231"/>
<dbReference type="Pfam" id="PF00615">
    <property type="entry name" value="RGS"/>
    <property type="match status" value="1"/>
</dbReference>
<evidence type="ECO:0000256" key="1">
    <source>
        <dbReference type="SAM" id="MobiDB-lite"/>
    </source>
</evidence>
<reference evidence="4 5" key="1">
    <citation type="journal article" date="2010" name="Cell">
        <title>The genome of Naegleria gruberi illuminates early eukaryotic versatility.</title>
        <authorList>
            <person name="Fritz-Laylin L.K."/>
            <person name="Prochnik S.E."/>
            <person name="Ginger M.L."/>
            <person name="Dacks J.B."/>
            <person name="Carpenter M.L."/>
            <person name="Field M.C."/>
            <person name="Kuo A."/>
            <person name="Paredez A."/>
            <person name="Chapman J."/>
            <person name="Pham J."/>
            <person name="Shu S."/>
            <person name="Neupane R."/>
            <person name="Cipriano M."/>
            <person name="Mancuso J."/>
            <person name="Tu H."/>
            <person name="Salamov A."/>
            <person name="Lindquist E."/>
            <person name="Shapiro H."/>
            <person name="Lucas S."/>
            <person name="Grigoriev I.V."/>
            <person name="Cande W.Z."/>
            <person name="Fulton C."/>
            <person name="Rokhsar D.S."/>
            <person name="Dawson S.C."/>
        </authorList>
    </citation>
    <scope>NUCLEOTIDE SEQUENCE [LARGE SCALE GENOMIC DNA]</scope>
    <source>
        <strain evidence="4 5">NEG-M</strain>
    </source>
</reference>
<dbReference type="InterPro" id="IPR044926">
    <property type="entry name" value="RGS_subdomain_2"/>
</dbReference>
<evidence type="ECO:0000313" key="4">
    <source>
        <dbReference type="EMBL" id="EFC36104.1"/>
    </source>
</evidence>
<dbReference type="PANTHER" id="PTHR10845">
    <property type="entry name" value="REGULATOR OF G PROTEIN SIGNALING"/>
    <property type="match status" value="1"/>
</dbReference>
<dbReference type="EMBL" id="GG738943">
    <property type="protein sequence ID" value="EFC36104.1"/>
    <property type="molecule type" value="Genomic_DNA"/>
</dbReference>
<evidence type="ECO:0000259" key="3">
    <source>
        <dbReference type="PROSITE" id="PS50132"/>
    </source>
</evidence>
<dbReference type="InterPro" id="IPR036305">
    <property type="entry name" value="RGS_sf"/>
</dbReference>
<feature type="domain" description="RGS" evidence="3">
    <location>
        <begin position="30"/>
        <end position="203"/>
    </location>
</feature>
<gene>
    <name evidence="4" type="ORF">NAEGRDRAFT_76231</name>
</gene>
<keyword evidence="5" id="KW-1185">Reference proteome</keyword>
<keyword evidence="2" id="KW-1133">Transmembrane helix</keyword>
<dbReference type="InParanoid" id="D2W4A1"/>
<feature type="transmembrane region" description="Helical" evidence="2">
    <location>
        <begin position="322"/>
        <end position="346"/>
    </location>
</feature>
<keyword evidence="2" id="KW-0812">Transmembrane</keyword>
<protein>
    <submittedName>
        <fullName evidence="4">Predicted protein</fullName>
    </submittedName>
</protein>
<evidence type="ECO:0000256" key="2">
    <source>
        <dbReference type="SAM" id="Phobius"/>
    </source>
</evidence>
<dbReference type="PROSITE" id="PS50132">
    <property type="entry name" value="RGS"/>
    <property type="match status" value="1"/>
</dbReference>
<name>D2W4A1_NAEGR</name>
<organism evidence="5">
    <name type="scientific">Naegleria gruberi</name>
    <name type="common">Amoeba</name>
    <dbReference type="NCBI Taxonomy" id="5762"/>
    <lineage>
        <taxon>Eukaryota</taxon>
        <taxon>Discoba</taxon>
        <taxon>Heterolobosea</taxon>
        <taxon>Tetramitia</taxon>
        <taxon>Eutetramitia</taxon>
        <taxon>Vahlkampfiidae</taxon>
        <taxon>Naegleria</taxon>
    </lineage>
</organism>
<dbReference type="Gene3D" id="1.10.167.10">
    <property type="entry name" value="Regulator of G-protein Signalling 4, domain 2"/>
    <property type="match status" value="1"/>
</dbReference>
<dbReference type="AlphaFoldDB" id="D2W4A1"/>
<accession>D2W4A1</accession>
<sequence length="376" mass="43656">MTHKNNSTTNNTTTSTSIDQNATTLQFQFVFDKVILNQRTMKLFKEFLMKSLHSPEAILFYEKVLEFKSFEGQALTELQTKLAQNIVERFIVVGSAHEINIGKRERNQVLERVKRLLGNSPQNCELKHVSNSKQMLNKKENESDEHSETSTNKQTSFSMSETSTFIMVDPINIFDEALVTVKRQLKEDVFPLFLRSDRFLTFCKKASRETLGEIGYERRQCRQSGNVSIEDFWKFYRADCESLNVNGQDVKFLSSLSIDSSDWTLLEQEYFKKSCFATFVSSETHCMIRPETSEYRNPNSQHIYKCTGVINHSTEKTIPLNWYQWAITISIGFISIPYGFLVRFVSRMFLKLLSLKKNNRQITSDGYEETYSKASE</sequence>
<feature type="region of interest" description="Disordered" evidence="1">
    <location>
        <begin position="129"/>
        <end position="156"/>
    </location>
</feature>
<dbReference type="KEGG" id="ngr:NAEGRDRAFT_76231"/>
<dbReference type="SMART" id="SM00315">
    <property type="entry name" value="RGS"/>
    <property type="match status" value="1"/>
</dbReference>
<dbReference type="Proteomes" id="UP000006671">
    <property type="component" value="Unassembled WGS sequence"/>
</dbReference>
<dbReference type="RefSeq" id="XP_002668848.1">
    <property type="nucleotide sequence ID" value="XM_002668802.1"/>
</dbReference>
<dbReference type="GeneID" id="8859817"/>
<proteinExistence type="predicted"/>
<feature type="compositionally biased region" description="Basic and acidic residues" evidence="1">
    <location>
        <begin position="137"/>
        <end position="148"/>
    </location>
</feature>
<dbReference type="InterPro" id="IPR016137">
    <property type="entry name" value="RGS"/>
</dbReference>
<dbReference type="PANTHER" id="PTHR10845:SF192">
    <property type="entry name" value="DOUBLE HIT, ISOFORM B"/>
    <property type="match status" value="1"/>
</dbReference>
<dbReference type="SUPFAM" id="SSF48097">
    <property type="entry name" value="Regulator of G-protein signaling, RGS"/>
    <property type="match status" value="1"/>
</dbReference>
<evidence type="ECO:0000313" key="5">
    <source>
        <dbReference type="Proteomes" id="UP000006671"/>
    </source>
</evidence>
<keyword evidence="2" id="KW-0472">Membrane</keyword>